<sequence>FFQGASHGPNPPPAYQAPAYQAPGYQAPVYQPLIPQPQVVTTAEFKNYMKANDAILKNMQTNMTSLTNSNLELKNMFGQFMKMNTASSSRSGTLPSNTITNPKEDLKGITTRSETAYQGPTIPTTSSSLPKVVERETEVTKDTVYPTNNGSTKDVQPPAVQIETPTPNSEPVVA</sequence>
<keyword evidence="2" id="KW-0548">Nucleotidyltransferase</keyword>
<feature type="compositionally biased region" description="Polar residues" evidence="1">
    <location>
        <begin position="86"/>
        <end position="101"/>
    </location>
</feature>
<name>A0A699VC79_TANCI</name>
<gene>
    <name evidence="2" type="ORF">Tci_903458</name>
</gene>
<feature type="compositionally biased region" description="Polar residues" evidence="1">
    <location>
        <begin position="145"/>
        <end position="154"/>
    </location>
</feature>
<protein>
    <submittedName>
        <fullName evidence="2">Reverse transcriptase domain-containing protein</fullName>
    </submittedName>
</protein>
<proteinExistence type="predicted"/>
<dbReference type="AlphaFoldDB" id="A0A699VC79"/>
<dbReference type="GO" id="GO:0003964">
    <property type="term" value="F:RNA-directed DNA polymerase activity"/>
    <property type="evidence" value="ECO:0007669"/>
    <property type="project" value="UniProtKB-KW"/>
</dbReference>
<comment type="caution">
    <text evidence="2">The sequence shown here is derived from an EMBL/GenBank/DDBJ whole genome shotgun (WGS) entry which is preliminary data.</text>
</comment>
<keyword evidence="2" id="KW-0695">RNA-directed DNA polymerase</keyword>
<feature type="region of interest" description="Disordered" evidence="1">
    <location>
        <begin position="86"/>
        <end position="174"/>
    </location>
</feature>
<evidence type="ECO:0000256" key="1">
    <source>
        <dbReference type="SAM" id="MobiDB-lite"/>
    </source>
</evidence>
<accession>A0A699VC79</accession>
<feature type="compositionally biased region" description="Basic and acidic residues" evidence="1">
    <location>
        <begin position="132"/>
        <end position="141"/>
    </location>
</feature>
<feature type="compositionally biased region" description="Polar residues" evidence="1">
    <location>
        <begin position="110"/>
        <end position="129"/>
    </location>
</feature>
<feature type="non-terminal residue" evidence="2">
    <location>
        <position position="174"/>
    </location>
</feature>
<organism evidence="2">
    <name type="scientific">Tanacetum cinerariifolium</name>
    <name type="common">Dalmatian daisy</name>
    <name type="synonym">Chrysanthemum cinerariifolium</name>
    <dbReference type="NCBI Taxonomy" id="118510"/>
    <lineage>
        <taxon>Eukaryota</taxon>
        <taxon>Viridiplantae</taxon>
        <taxon>Streptophyta</taxon>
        <taxon>Embryophyta</taxon>
        <taxon>Tracheophyta</taxon>
        <taxon>Spermatophyta</taxon>
        <taxon>Magnoliopsida</taxon>
        <taxon>eudicotyledons</taxon>
        <taxon>Gunneridae</taxon>
        <taxon>Pentapetalae</taxon>
        <taxon>asterids</taxon>
        <taxon>campanulids</taxon>
        <taxon>Asterales</taxon>
        <taxon>Asteraceae</taxon>
        <taxon>Asteroideae</taxon>
        <taxon>Anthemideae</taxon>
        <taxon>Anthemidinae</taxon>
        <taxon>Tanacetum</taxon>
    </lineage>
</organism>
<keyword evidence="2" id="KW-0808">Transferase</keyword>
<feature type="compositionally biased region" description="Polar residues" evidence="1">
    <location>
        <begin position="163"/>
        <end position="174"/>
    </location>
</feature>
<evidence type="ECO:0000313" key="2">
    <source>
        <dbReference type="EMBL" id="GFD31489.1"/>
    </source>
</evidence>
<reference evidence="2" key="1">
    <citation type="journal article" date="2019" name="Sci. Rep.">
        <title>Draft genome of Tanacetum cinerariifolium, the natural source of mosquito coil.</title>
        <authorList>
            <person name="Yamashiro T."/>
            <person name="Shiraishi A."/>
            <person name="Satake H."/>
            <person name="Nakayama K."/>
        </authorList>
    </citation>
    <scope>NUCLEOTIDE SEQUENCE</scope>
</reference>
<dbReference type="EMBL" id="BKCJ011414677">
    <property type="protein sequence ID" value="GFD31489.1"/>
    <property type="molecule type" value="Genomic_DNA"/>
</dbReference>
<feature type="non-terminal residue" evidence="2">
    <location>
        <position position="1"/>
    </location>
</feature>